<name>A0ABQ2BGV6_9SPHI</name>
<keyword evidence="3" id="KW-1185">Reference proteome</keyword>
<evidence type="ECO:0000313" key="2">
    <source>
        <dbReference type="EMBL" id="GGI24677.1"/>
    </source>
</evidence>
<evidence type="ECO:0008006" key="4">
    <source>
        <dbReference type="Google" id="ProtNLM"/>
    </source>
</evidence>
<feature type="transmembrane region" description="Helical" evidence="1">
    <location>
        <begin position="47"/>
        <end position="68"/>
    </location>
</feature>
<protein>
    <recommendedName>
        <fullName evidence="4">DUF4760 domain-containing protein</fullName>
    </recommendedName>
</protein>
<dbReference type="EMBL" id="BMDJ01000003">
    <property type="protein sequence ID" value="GGI24677.1"/>
    <property type="molecule type" value="Genomic_DNA"/>
</dbReference>
<dbReference type="Proteomes" id="UP000645390">
    <property type="component" value="Unassembled WGS sequence"/>
</dbReference>
<evidence type="ECO:0000313" key="3">
    <source>
        <dbReference type="Proteomes" id="UP000645390"/>
    </source>
</evidence>
<keyword evidence="1" id="KW-0472">Membrane</keyword>
<keyword evidence="1" id="KW-0812">Transmembrane</keyword>
<feature type="transmembrane region" description="Helical" evidence="1">
    <location>
        <begin position="7"/>
        <end position="27"/>
    </location>
</feature>
<evidence type="ECO:0000256" key="1">
    <source>
        <dbReference type="SAM" id="Phobius"/>
    </source>
</evidence>
<keyword evidence="1" id="KW-1133">Transmembrane helix</keyword>
<sequence>MFSNTGIISFCLYLFFIIIGLLSIFIVYKLIKKGDLADNSLNKFVEYFKWVIVTLAISTVTLIISDLFKEREQDIKELEYFDKYVKHVINEDSALVRLQLSKYLSIVAPNGEMKKSWANYYDTIKREYQEYLMARKDTTIKDSNSKPSLERLEKIDENKEKVKLFETPLSSISKGVEEAKKFEEIGFKALLERDINTSITAFNQGEEAWHGYHDLFGIVGYLTKNRDKLLDKNSTYWITTYRTILSTYSWKMPVNYKIKLQEELK</sequence>
<proteinExistence type="predicted"/>
<reference evidence="3" key="1">
    <citation type="journal article" date="2019" name="Int. J. Syst. Evol. Microbiol.">
        <title>The Global Catalogue of Microorganisms (GCM) 10K type strain sequencing project: providing services to taxonomists for standard genome sequencing and annotation.</title>
        <authorList>
            <consortium name="The Broad Institute Genomics Platform"/>
            <consortium name="The Broad Institute Genome Sequencing Center for Infectious Disease"/>
            <person name="Wu L."/>
            <person name="Ma J."/>
        </authorList>
    </citation>
    <scope>NUCLEOTIDE SEQUENCE [LARGE SCALE GENOMIC DNA]</scope>
    <source>
        <strain evidence="3">CCM 8939</strain>
    </source>
</reference>
<comment type="caution">
    <text evidence="2">The sequence shown here is derived from an EMBL/GenBank/DDBJ whole genome shotgun (WGS) entry which is preliminary data.</text>
</comment>
<accession>A0ABQ2BGV6</accession>
<organism evidence="2 3">
    <name type="scientific">Pedobacter mendelii</name>
    <dbReference type="NCBI Taxonomy" id="1908240"/>
    <lineage>
        <taxon>Bacteria</taxon>
        <taxon>Pseudomonadati</taxon>
        <taxon>Bacteroidota</taxon>
        <taxon>Sphingobacteriia</taxon>
        <taxon>Sphingobacteriales</taxon>
        <taxon>Sphingobacteriaceae</taxon>
        <taxon>Pedobacter</taxon>
    </lineage>
</organism>
<gene>
    <name evidence="2" type="ORF">GCM10008119_13850</name>
</gene>
<dbReference type="RefSeq" id="WP_188412532.1">
    <property type="nucleotide sequence ID" value="NZ_BMDJ01000003.1"/>
</dbReference>